<dbReference type="PANTHER" id="PTHR46769:SF2">
    <property type="entry name" value="FIBROCYSTIN-L ISOFORM 2 PRECURSOR-RELATED"/>
    <property type="match status" value="1"/>
</dbReference>
<dbReference type="Gene3D" id="2.60.40.10">
    <property type="entry name" value="Immunoglobulins"/>
    <property type="match status" value="1"/>
</dbReference>
<dbReference type="InterPro" id="IPR013783">
    <property type="entry name" value="Ig-like_fold"/>
</dbReference>
<dbReference type="Proteomes" id="UP000828390">
    <property type="component" value="Unassembled WGS sequence"/>
</dbReference>
<dbReference type="EMBL" id="JAIWYP010000015">
    <property type="protein sequence ID" value="KAH3704525.1"/>
    <property type="molecule type" value="Genomic_DNA"/>
</dbReference>
<reference evidence="3" key="2">
    <citation type="submission" date="2020-11" db="EMBL/GenBank/DDBJ databases">
        <authorList>
            <person name="McCartney M.A."/>
            <person name="Auch B."/>
            <person name="Kono T."/>
            <person name="Mallez S."/>
            <person name="Becker A."/>
            <person name="Gohl D.M."/>
            <person name="Silverstein K.A.T."/>
            <person name="Koren S."/>
            <person name="Bechman K.B."/>
            <person name="Herman A."/>
            <person name="Abrahante J.E."/>
            <person name="Garbe J."/>
        </authorList>
    </citation>
    <scope>NUCLEOTIDE SEQUENCE</scope>
    <source>
        <strain evidence="3">Duluth1</strain>
        <tissue evidence="3">Whole animal</tissue>
    </source>
</reference>
<dbReference type="InterPro" id="IPR052387">
    <property type="entry name" value="Fibrocystin"/>
</dbReference>
<dbReference type="InterPro" id="IPR002909">
    <property type="entry name" value="IPT_dom"/>
</dbReference>
<accession>A0A9D3YTD2</accession>
<evidence type="ECO:0000313" key="4">
    <source>
        <dbReference type="Proteomes" id="UP000828390"/>
    </source>
</evidence>
<proteinExistence type="predicted"/>
<gene>
    <name evidence="3" type="ORF">DPMN_079581</name>
</gene>
<sequence>MVTIAGVPCTVTTATSTSIVCDVGNGPVGAHAMRVNVAGKGFATGNVQFTYVANIDRISPTSGSFGGEIFFHFI</sequence>
<feature type="domain" description="IPT/TIG" evidence="2">
    <location>
        <begin position="2"/>
        <end position="51"/>
    </location>
</feature>
<organism evidence="3 4">
    <name type="scientific">Dreissena polymorpha</name>
    <name type="common">Zebra mussel</name>
    <name type="synonym">Mytilus polymorpha</name>
    <dbReference type="NCBI Taxonomy" id="45954"/>
    <lineage>
        <taxon>Eukaryota</taxon>
        <taxon>Metazoa</taxon>
        <taxon>Spiralia</taxon>
        <taxon>Lophotrochozoa</taxon>
        <taxon>Mollusca</taxon>
        <taxon>Bivalvia</taxon>
        <taxon>Autobranchia</taxon>
        <taxon>Heteroconchia</taxon>
        <taxon>Euheterodonta</taxon>
        <taxon>Imparidentia</taxon>
        <taxon>Neoheterodontei</taxon>
        <taxon>Myida</taxon>
        <taxon>Dreissenoidea</taxon>
        <taxon>Dreissenidae</taxon>
        <taxon>Dreissena</taxon>
    </lineage>
</organism>
<evidence type="ECO:0000256" key="1">
    <source>
        <dbReference type="ARBA" id="ARBA00022729"/>
    </source>
</evidence>
<dbReference type="PANTHER" id="PTHR46769">
    <property type="entry name" value="POLYCYSTIC KIDNEY AND HEPATIC DISEASE 1 (AUTOSOMAL RECESSIVE)-LIKE 1"/>
    <property type="match status" value="1"/>
</dbReference>
<keyword evidence="1" id="KW-0732">Signal</keyword>
<dbReference type="SUPFAM" id="SSF81296">
    <property type="entry name" value="E set domains"/>
    <property type="match status" value="1"/>
</dbReference>
<comment type="caution">
    <text evidence="3">The sequence shown here is derived from an EMBL/GenBank/DDBJ whole genome shotgun (WGS) entry which is preliminary data.</text>
</comment>
<dbReference type="Pfam" id="PF01833">
    <property type="entry name" value="TIG"/>
    <property type="match status" value="1"/>
</dbReference>
<dbReference type="AlphaFoldDB" id="A0A9D3YTD2"/>
<name>A0A9D3YTD2_DREPO</name>
<keyword evidence="4" id="KW-1185">Reference proteome</keyword>
<evidence type="ECO:0000313" key="3">
    <source>
        <dbReference type="EMBL" id="KAH3704525.1"/>
    </source>
</evidence>
<reference evidence="3" key="1">
    <citation type="journal article" date="2019" name="bioRxiv">
        <title>The Genome of the Zebra Mussel, Dreissena polymorpha: A Resource for Invasive Species Research.</title>
        <authorList>
            <person name="McCartney M.A."/>
            <person name="Auch B."/>
            <person name="Kono T."/>
            <person name="Mallez S."/>
            <person name="Zhang Y."/>
            <person name="Obille A."/>
            <person name="Becker A."/>
            <person name="Abrahante J.E."/>
            <person name="Garbe J."/>
            <person name="Badalamenti J.P."/>
            <person name="Herman A."/>
            <person name="Mangelson H."/>
            <person name="Liachko I."/>
            <person name="Sullivan S."/>
            <person name="Sone E.D."/>
            <person name="Koren S."/>
            <person name="Silverstein K.A.T."/>
            <person name="Beckman K.B."/>
            <person name="Gohl D.M."/>
        </authorList>
    </citation>
    <scope>NUCLEOTIDE SEQUENCE</scope>
    <source>
        <strain evidence="3">Duluth1</strain>
        <tissue evidence="3">Whole animal</tissue>
    </source>
</reference>
<dbReference type="InterPro" id="IPR014756">
    <property type="entry name" value="Ig_E-set"/>
</dbReference>
<protein>
    <recommendedName>
        <fullName evidence="2">IPT/TIG domain-containing protein</fullName>
    </recommendedName>
</protein>
<evidence type="ECO:0000259" key="2">
    <source>
        <dbReference type="Pfam" id="PF01833"/>
    </source>
</evidence>